<feature type="compositionally biased region" description="Basic residues" evidence="1">
    <location>
        <begin position="232"/>
        <end position="242"/>
    </location>
</feature>
<dbReference type="WBParaSite" id="MCU_003755-RA">
    <property type="protein sequence ID" value="MCU_003755-RA"/>
    <property type="gene ID" value="MCU_003755"/>
</dbReference>
<feature type="compositionally biased region" description="Polar residues" evidence="1">
    <location>
        <begin position="1129"/>
        <end position="1150"/>
    </location>
</feature>
<protein>
    <submittedName>
        <fullName evidence="2">Bromo domain-containing protein</fullName>
    </submittedName>
</protein>
<organism evidence="2">
    <name type="scientific">Mesocestoides corti</name>
    <name type="common">Flatworm</name>
    <dbReference type="NCBI Taxonomy" id="53468"/>
    <lineage>
        <taxon>Eukaryota</taxon>
        <taxon>Metazoa</taxon>
        <taxon>Spiralia</taxon>
        <taxon>Lophotrochozoa</taxon>
        <taxon>Platyhelminthes</taxon>
        <taxon>Cestoda</taxon>
        <taxon>Eucestoda</taxon>
        <taxon>Cyclophyllidea</taxon>
        <taxon>Mesocestoididae</taxon>
        <taxon>Mesocestoides</taxon>
    </lineage>
</organism>
<proteinExistence type="predicted"/>
<feature type="region of interest" description="Disordered" evidence="1">
    <location>
        <begin position="30"/>
        <end position="106"/>
    </location>
</feature>
<evidence type="ECO:0000256" key="1">
    <source>
        <dbReference type="SAM" id="MobiDB-lite"/>
    </source>
</evidence>
<feature type="region of interest" description="Disordered" evidence="1">
    <location>
        <begin position="199"/>
        <end position="270"/>
    </location>
</feature>
<feature type="region of interest" description="Disordered" evidence="1">
    <location>
        <begin position="1058"/>
        <end position="1168"/>
    </location>
</feature>
<accession>A0A5K3EWV0</accession>
<feature type="region of interest" description="Disordered" evidence="1">
    <location>
        <begin position="306"/>
        <end position="333"/>
    </location>
</feature>
<feature type="region of interest" description="Disordered" evidence="1">
    <location>
        <begin position="348"/>
        <end position="371"/>
    </location>
</feature>
<sequence length="1276" mass="138553">MGTVEDVKSLGRNIFDTFLPFVNKEPPTLIACKETQSPSPLQSTEPCIEIPRPLVSQPPHKLSSERDSPNGSSHNVGGGGTLELPLTPPRTQPPSDDETDSSGPKKSFYSVTELSVALSSLLPDQIVAAKERCLRLRYPPTLAALMQKDQLASKKDLVVNVGKQTKPRSYRPTRDTGFLEIDASHFDYTLVNLPDMKSVKSEGSDRGGVEAVPEVSATSGSSGSGRSTPTRVSKRKASKRPTNKSVISNQKRSCKRTRIEASQPSTGVQSLASDVLSNADDSDMQFSDGEGIVSVTEAPRSLPLTHSSLASDKQSPLSLTEPSATLGVQDSSTAPTMLKRNRRYFSLLPPVQRPPTDRPAEPNSPSLQQSMPLIIDSTLSTSQRRSSLKKPTKLSVSRMEAIRSKCIEGSIYLDKFCQQLVACGIGWTKALEMSAMAVSSDFLVPSPCPFGRPHLVSPGMAKDSPRADQLLLVGDALRLIALASNAEEGDHQNALNCLRQRCRQECLSIQLDGVRVRTPKGLQVVPSEWTSLLTSFTVCLPVFLWLPVVVAPHQEILKPLFSLVSASPRRGAASWTSACSAEELAHLLLALYPSLSIPDPLQLTNHTSSNGLRDFLALASTPFVKWSNVSLPTADSPLTALVEMVPRRLHLVCRMFSCSQPANLAGLGLIALLFKRLFMHLFVNAEKVGRDRVTVLRHSLRLMESDDEDHLIAADTFSHLEAIHVRVSECLGCLRNAFPQLVSAGACLTALHRLKTDPSPTPADVGRSRLFDSAQDARDAILTAFKAKMHPCLVALFEALDSAFAFFNAVIDLDLFMFKQSLRMKTYNNACHLLRTGIMTLNMLEQTRLRRARKKDSDVNRLLDPVRLYRAKVVMLRPPCLLSVVDRLTHQLKIFRQVILSSRQRLSESWWPAFTASAIDETAATRVQQFVAEMQACFDTIELWSRCVHDFELKNVPQRMLSLLVQDVGESVSGLSELDVSAGQQLQIPFGSKNTSNIELSPGLISVPPLSLCPSFETAIGDGQNSTTATVVVTPNPNAESTSNSEYCTELLESAFSVSDTESGVSPPAISESAESQGEPKSGASPVETENSTLPDPAAAAEPPASASLSVEQPTSHSPNEKRKRQVVVTMTTDTSIGVESGHASPSSTQSRDEETVSVREAISPPPPAASKRVIINVAGDVLTTTDSAVEGPVSRKACGVDRRTLGRLMRYRKIRSQRTSNAGGADLRGTNKSALRLLTAMRKRSAKRRALLSRSSPAFNPSDFVTNALGDTAET</sequence>
<evidence type="ECO:0000313" key="2">
    <source>
        <dbReference type="WBParaSite" id="MCU_003755-RA"/>
    </source>
</evidence>
<dbReference type="AlphaFoldDB" id="A0A5K3EWV0"/>
<name>A0A5K3EWV0_MESCO</name>
<feature type="compositionally biased region" description="Polar residues" evidence="1">
    <location>
        <begin position="34"/>
        <end position="45"/>
    </location>
</feature>
<feature type="compositionally biased region" description="Polar residues" evidence="1">
    <location>
        <begin position="260"/>
        <end position="270"/>
    </location>
</feature>
<reference evidence="2" key="1">
    <citation type="submission" date="2019-11" db="UniProtKB">
        <authorList>
            <consortium name="WormBaseParasite"/>
        </authorList>
    </citation>
    <scope>IDENTIFICATION</scope>
</reference>
<feature type="compositionally biased region" description="Low complexity" evidence="1">
    <location>
        <begin position="215"/>
        <end position="231"/>
    </location>
</feature>
<feature type="compositionally biased region" description="Basic and acidic residues" evidence="1">
    <location>
        <begin position="199"/>
        <end position="208"/>
    </location>
</feature>
<feature type="compositionally biased region" description="Low complexity" evidence="1">
    <location>
        <begin position="1097"/>
        <end position="1110"/>
    </location>
</feature>